<feature type="compositionally biased region" description="Basic residues" evidence="2">
    <location>
        <begin position="14"/>
        <end position="27"/>
    </location>
</feature>
<dbReference type="Gene3D" id="4.10.240.10">
    <property type="entry name" value="Zn(2)-C6 fungal-type DNA-binding domain"/>
    <property type="match status" value="1"/>
</dbReference>
<feature type="region of interest" description="Disordered" evidence="2">
    <location>
        <begin position="100"/>
        <end position="212"/>
    </location>
</feature>
<dbReference type="InterPro" id="IPR053157">
    <property type="entry name" value="Sterol_Uptake_Regulator"/>
</dbReference>
<dbReference type="GO" id="GO:0008270">
    <property type="term" value="F:zinc ion binding"/>
    <property type="evidence" value="ECO:0007669"/>
    <property type="project" value="InterPro"/>
</dbReference>
<dbReference type="InterPro" id="IPR001138">
    <property type="entry name" value="Zn2Cys6_DnaBD"/>
</dbReference>
<feature type="compositionally biased region" description="Basic and acidic residues" evidence="2">
    <location>
        <begin position="188"/>
        <end position="204"/>
    </location>
</feature>
<feature type="region of interest" description="Disordered" evidence="2">
    <location>
        <begin position="745"/>
        <end position="879"/>
    </location>
</feature>
<organism evidence="4 5">
    <name type="scientific">Sordaria macrospora</name>
    <dbReference type="NCBI Taxonomy" id="5147"/>
    <lineage>
        <taxon>Eukaryota</taxon>
        <taxon>Fungi</taxon>
        <taxon>Dikarya</taxon>
        <taxon>Ascomycota</taxon>
        <taxon>Pezizomycotina</taxon>
        <taxon>Sordariomycetes</taxon>
        <taxon>Sordariomycetidae</taxon>
        <taxon>Sordariales</taxon>
        <taxon>Sordariaceae</taxon>
        <taxon>Sordaria</taxon>
    </lineage>
</organism>
<evidence type="ECO:0000256" key="1">
    <source>
        <dbReference type="ARBA" id="ARBA00023242"/>
    </source>
</evidence>
<gene>
    <name evidence="4" type="ORF">SMACR_07677</name>
</gene>
<reference evidence="4 5" key="1">
    <citation type="submission" date="2017-07" db="EMBL/GenBank/DDBJ databases">
        <title>Genome sequence of the Sordaria macrospora wild type strain R19027.</title>
        <authorList>
            <person name="Nowrousian M."/>
            <person name="Teichert I."/>
            <person name="Kueck U."/>
        </authorList>
    </citation>
    <scope>NUCLEOTIDE SEQUENCE [LARGE SCALE GENOMIC DNA]</scope>
    <source>
        <strain evidence="4 5">R19027</strain>
        <tissue evidence="4">Mycelium</tissue>
    </source>
</reference>
<accession>A0A8S9A2T5</accession>
<dbReference type="InterPro" id="IPR036864">
    <property type="entry name" value="Zn2-C6_fun-type_DNA-bd_sf"/>
</dbReference>
<dbReference type="VEuPathDB" id="FungiDB:SMAC_07677"/>
<evidence type="ECO:0000256" key="2">
    <source>
        <dbReference type="SAM" id="MobiDB-lite"/>
    </source>
</evidence>
<feature type="region of interest" description="Disordered" evidence="2">
    <location>
        <begin position="1"/>
        <end position="27"/>
    </location>
</feature>
<dbReference type="SMART" id="SM00066">
    <property type="entry name" value="GAL4"/>
    <property type="match status" value="1"/>
</dbReference>
<feature type="region of interest" description="Disordered" evidence="2">
    <location>
        <begin position="255"/>
        <end position="298"/>
    </location>
</feature>
<dbReference type="SUPFAM" id="SSF57701">
    <property type="entry name" value="Zn2/Cys6 DNA-binding domain"/>
    <property type="match status" value="1"/>
</dbReference>
<dbReference type="PANTHER" id="PTHR47784">
    <property type="entry name" value="STEROL UPTAKE CONTROL PROTEIN 2"/>
    <property type="match status" value="1"/>
</dbReference>
<evidence type="ECO:0000259" key="3">
    <source>
        <dbReference type="PROSITE" id="PS50048"/>
    </source>
</evidence>
<sequence length="879" mass="95636">MSAQPPAGREARHGGKKGPRLGYKKSRTGCSRCKARRVKCDEKKPCSACQRHGILCSLVTAEAAGPSGFLSGTGTTPATGSSGPGPGAVSVTSSAGTFSSVAPFTTGPNSGPIPGPPLTCRPRTGNASNPFGPSGTALASGSGSGSGSGPFVPQTSSAGNIPLTPASSDHSRSPAGFHQAFGSGIHVSNRDSRHPSAPVPHDEINFNTLPTPRHTPMAIQSLTHPTYPPPPYLEVSGPSPARLYSAPSPAWQLPLPNNFSQPSSHPLVGAAHPPTPQSRSRHPSPLRQSPMPTEAFSTPTTDPFPYLTSFIPSALANPGSSSDSDLTLQGFVSQDFELFTHYTTTTYTTLTRGVHERIWKIEVPKLAYSHAFLMHNLLSTAAYHLAYTELDEEKRKKRVNDGRNHFSLALSGMGEVLRKDGVTPENCHVVFPASTLLFIGAMCSNGPFFNPTNDREQGKTTKAPMIDEFLNIFRTVKGIGTIVSTQQDHLQKGPMGGLFNRDSCGDVFPSMERLLAQLEGFYRRVASIPYRSPGLFSPPYQYDPENQSMSSNDKENSKIILKEIKAMEAAIRIAMGNSRTPEQEVVAVWPINASGEFAEMLEDRGEPPRPRPEPPSSSSAFDFSVSPPPWYRNPIALALLGYYCCLLKESERKCWFTTDWAEAVIKEVVAELEEMAGVAPTSLFARGGSRSTTQASDMEIQRGQHDQGFSRTDRPLPVWREWVRREWLGDALWAKEWVMAEDEEELPRQTTRFPNIHVTDLPVMDTRGQQQDSPMAGTQDEQPRTPHRPGSTILWDDVTKTGTQGQQSDASEAQRQSFTRMSQETEHVNHTAAANPSASSPVREMKEAARNPSDTMAVDPPFDMEVQDQTHGRARSKIT</sequence>
<dbReference type="PROSITE" id="PS50048">
    <property type="entry name" value="ZN2_CY6_FUNGAL_2"/>
    <property type="match status" value="1"/>
</dbReference>
<feature type="compositionally biased region" description="Basic and acidic residues" evidence="2">
    <location>
        <begin position="602"/>
        <end position="612"/>
    </location>
</feature>
<dbReference type="Pfam" id="PF00172">
    <property type="entry name" value="Zn_clus"/>
    <property type="match status" value="1"/>
</dbReference>
<feature type="compositionally biased region" description="Polar residues" evidence="2">
    <location>
        <begin position="255"/>
        <end position="264"/>
    </location>
</feature>
<evidence type="ECO:0000313" key="4">
    <source>
        <dbReference type="EMBL" id="KAA8634865.1"/>
    </source>
</evidence>
<feature type="compositionally biased region" description="Polar residues" evidence="2">
    <location>
        <begin position="100"/>
        <end position="109"/>
    </location>
</feature>
<feature type="compositionally biased region" description="Polar residues" evidence="2">
    <location>
        <begin position="286"/>
        <end position="298"/>
    </location>
</feature>
<dbReference type="AlphaFoldDB" id="A0A8S9A2T5"/>
<dbReference type="PROSITE" id="PS00463">
    <property type="entry name" value="ZN2_CY6_FUNGAL_1"/>
    <property type="match status" value="1"/>
</dbReference>
<dbReference type="OMA" id="EWVRREW"/>
<dbReference type="EMBL" id="NMPR01000017">
    <property type="protein sequence ID" value="KAA8634865.1"/>
    <property type="molecule type" value="Genomic_DNA"/>
</dbReference>
<dbReference type="PANTHER" id="PTHR47784:SF5">
    <property type="entry name" value="STEROL UPTAKE CONTROL PROTEIN 2"/>
    <property type="match status" value="1"/>
</dbReference>
<protein>
    <recommendedName>
        <fullName evidence="3">Zn(2)-C6 fungal-type domain-containing protein</fullName>
    </recommendedName>
</protein>
<name>A0A8S9A2T5_SORMA</name>
<keyword evidence="1" id="KW-0539">Nucleus</keyword>
<proteinExistence type="predicted"/>
<feature type="compositionally biased region" description="Polar residues" evidence="2">
    <location>
        <begin position="800"/>
        <end position="822"/>
    </location>
</feature>
<comment type="caution">
    <text evidence="4">The sequence shown here is derived from an EMBL/GenBank/DDBJ whole genome shotgun (WGS) entry which is preliminary data.</text>
</comment>
<dbReference type="Proteomes" id="UP000433876">
    <property type="component" value="Unassembled WGS sequence"/>
</dbReference>
<dbReference type="GO" id="GO:0001228">
    <property type="term" value="F:DNA-binding transcription activator activity, RNA polymerase II-specific"/>
    <property type="evidence" value="ECO:0007669"/>
    <property type="project" value="TreeGrafter"/>
</dbReference>
<feature type="domain" description="Zn(2)-C6 fungal-type" evidence="3">
    <location>
        <begin position="29"/>
        <end position="58"/>
    </location>
</feature>
<feature type="region of interest" description="Disordered" evidence="2">
    <location>
        <begin position="686"/>
        <end position="710"/>
    </location>
</feature>
<evidence type="ECO:0000313" key="5">
    <source>
        <dbReference type="Proteomes" id="UP000433876"/>
    </source>
</evidence>
<dbReference type="CDD" id="cd00067">
    <property type="entry name" value="GAL4"/>
    <property type="match status" value="1"/>
</dbReference>
<feature type="region of interest" description="Disordered" evidence="2">
    <location>
        <begin position="602"/>
        <end position="623"/>
    </location>
</feature>